<organism evidence="3 4">
    <name type="scientific">Aestuariibaculum sediminum</name>
    <dbReference type="NCBI Taxonomy" id="2770637"/>
    <lineage>
        <taxon>Bacteria</taxon>
        <taxon>Pseudomonadati</taxon>
        <taxon>Bacteroidota</taxon>
        <taxon>Flavobacteriia</taxon>
        <taxon>Flavobacteriales</taxon>
        <taxon>Flavobacteriaceae</taxon>
    </lineage>
</organism>
<feature type="coiled-coil region" evidence="1">
    <location>
        <begin position="150"/>
        <end position="184"/>
    </location>
</feature>
<dbReference type="EMBL" id="JACVXB010000001">
    <property type="protein sequence ID" value="MBD0830707.1"/>
    <property type="molecule type" value="Genomic_DNA"/>
</dbReference>
<evidence type="ECO:0000313" key="4">
    <source>
        <dbReference type="Proteomes" id="UP000600588"/>
    </source>
</evidence>
<evidence type="ECO:0000256" key="2">
    <source>
        <dbReference type="SAM" id="SignalP"/>
    </source>
</evidence>
<keyword evidence="4" id="KW-1185">Reference proteome</keyword>
<feature type="chain" id="PRO_5035328387" evidence="2">
    <location>
        <begin position="23"/>
        <end position="278"/>
    </location>
</feature>
<evidence type="ECO:0000256" key="1">
    <source>
        <dbReference type="SAM" id="Coils"/>
    </source>
</evidence>
<protein>
    <submittedName>
        <fullName evidence="3">Uncharacterized protein</fullName>
    </submittedName>
</protein>
<proteinExistence type="predicted"/>
<accession>A0A8J6PXJ4</accession>
<dbReference type="Proteomes" id="UP000600588">
    <property type="component" value="Unassembled WGS sequence"/>
</dbReference>
<comment type="caution">
    <text evidence="3">The sequence shown here is derived from an EMBL/GenBank/DDBJ whole genome shotgun (WGS) entry which is preliminary data.</text>
</comment>
<evidence type="ECO:0000313" key="3">
    <source>
        <dbReference type="EMBL" id="MBD0830707.1"/>
    </source>
</evidence>
<name>A0A8J6PXJ4_9FLAO</name>
<sequence>MKTKFLSLIITCLLTVSAMAQANLNAYKYVIVPNKYDFLREKDQYQANSLTKFLFEKYGFKAVMEGESYPEDLKMNRCLALKSDAIKDSGLFKTKVSIELKDCNDVVLLTTEFGESREKEYKKAYNEAIRDAFKDIEALNYTYEPVAQTVAETTNQTTNTEQEIQQLKEELEALKAKESVASTAVVPVVSTSEKQPEKEEVSVEDKVTTNVLYAQEIENGYQLVDATPKVVYKLTKTAQPNLFLVNGENAIIYKKGEAWIIEFNTSEGAKQKELNIKF</sequence>
<keyword evidence="1" id="KW-0175">Coiled coil</keyword>
<gene>
    <name evidence="3" type="ORF">ICJ83_01040</name>
</gene>
<dbReference type="RefSeq" id="WP_188228499.1">
    <property type="nucleotide sequence ID" value="NZ_JACVXB010000001.1"/>
</dbReference>
<dbReference type="AlphaFoldDB" id="A0A8J6PXJ4"/>
<keyword evidence="2" id="KW-0732">Signal</keyword>
<feature type="signal peptide" evidence="2">
    <location>
        <begin position="1"/>
        <end position="22"/>
    </location>
</feature>
<reference evidence="3 4" key="1">
    <citation type="submission" date="2020-09" db="EMBL/GenBank/DDBJ databases">
        <title>TT11 complete genome.</title>
        <authorList>
            <person name="Wu Z."/>
        </authorList>
    </citation>
    <scope>NUCLEOTIDE SEQUENCE [LARGE SCALE GENOMIC DNA]</scope>
    <source>
        <strain evidence="3 4">TT11</strain>
    </source>
</reference>